<dbReference type="GO" id="GO:0015886">
    <property type="term" value="P:heme transport"/>
    <property type="evidence" value="ECO:0007669"/>
    <property type="project" value="InterPro"/>
</dbReference>
<evidence type="ECO:0000256" key="5">
    <source>
        <dbReference type="ARBA" id="ARBA00022448"/>
    </source>
</evidence>
<evidence type="ECO:0000256" key="9">
    <source>
        <dbReference type="ARBA" id="ARBA00022748"/>
    </source>
</evidence>
<evidence type="ECO:0000313" key="14">
    <source>
        <dbReference type="Proteomes" id="UP000184533"/>
    </source>
</evidence>
<evidence type="ECO:0000256" key="7">
    <source>
        <dbReference type="ARBA" id="ARBA00022519"/>
    </source>
</evidence>
<accession>A0A1M4ZBZ2</accession>
<evidence type="ECO:0000256" key="11">
    <source>
        <dbReference type="ARBA" id="ARBA00023136"/>
    </source>
</evidence>
<evidence type="ECO:0000256" key="8">
    <source>
        <dbReference type="ARBA" id="ARBA00022692"/>
    </source>
</evidence>
<dbReference type="EMBL" id="FQVC01000005">
    <property type="protein sequence ID" value="SHF15563.1"/>
    <property type="molecule type" value="Genomic_DNA"/>
</dbReference>
<evidence type="ECO:0000256" key="4">
    <source>
        <dbReference type="ARBA" id="ARBA00016461"/>
    </source>
</evidence>
<name>A0A1M4ZBZ2_9HYPH</name>
<evidence type="ECO:0000256" key="6">
    <source>
        <dbReference type="ARBA" id="ARBA00022475"/>
    </source>
</evidence>
<evidence type="ECO:0000256" key="1">
    <source>
        <dbReference type="ARBA" id="ARBA00002442"/>
    </source>
</evidence>
<comment type="similarity">
    <text evidence="3 12">Belongs to the CcmD/CycX/HelD family.</text>
</comment>
<keyword evidence="10 12" id="KW-1133">Transmembrane helix</keyword>
<comment type="subcellular location">
    <subcellularLocation>
        <location evidence="2 12">Cell inner membrane</location>
        <topology evidence="2 12">Single-pass membrane protein</topology>
    </subcellularLocation>
</comment>
<proteinExistence type="inferred from homology"/>
<dbReference type="Proteomes" id="UP000184533">
    <property type="component" value="Unassembled WGS sequence"/>
</dbReference>
<sequence length="57" mass="5923">MIDLGPHAIFIVSAYLGVAAAIAGLIAYTLGDARRTARRLAALEAQGIRRRSAGAKS</sequence>
<dbReference type="Pfam" id="PF04995">
    <property type="entry name" value="CcmD"/>
    <property type="match status" value="1"/>
</dbReference>
<keyword evidence="8 12" id="KW-0812">Transmembrane</keyword>
<dbReference type="InterPro" id="IPR007078">
    <property type="entry name" value="Haem_export_protD_CcmD"/>
</dbReference>
<reference evidence="13 14" key="1">
    <citation type="submission" date="2016-11" db="EMBL/GenBank/DDBJ databases">
        <authorList>
            <person name="Jaros S."/>
            <person name="Januszkiewicz K."/>
            <person name="Wedrychowicz H."/>
        </authorList>
    </citation>
    <scope>NUCLEOTIDE SEQUENCE [LARGE SCALE GENOMIC DNA]</scope>
    <source>
        <strain evidence="13 14">DSM 17137</strain>
    </source>
</reference>
<keyword evidence="7 12" id="KW-0997">Cell inner membrane</keyword>
<dbReference type="GO" id="GO:0005886">
    <property type="term" value="C:plasma membrane"/>
    <property type="evidence" value="ECO:0007669"/>
    <property type="project" value="UniProtKB-SubCell"/>
</dbReference>
<evidence type="ECO:0000256" key="2">
    <source>
        <dbReference type="ARBA" id="ARBA00004377"/>
    </source>
</evidence>
<dbReference type="NCBIfam" id="TIGR03141">
    <property type="entry name" value="cytochro_ccmD"/>
    <property type="match status" value="1"/>
</dbReference>
<gene>
    <name evidence="13" type="ORF">SAMN02745223_01886</name>
</gene>
<protein>
    <recommendedName>
        <fullName evidence="4 12">Heme exporter protein D</fullName>
    </recommendedName>
</protein>
<dbReference type="AlphaFoldDB" id="A0A1M4ZBZ2"/>
<keyword evidence="5 12" id="KW-0813">Transport</keyword>
<dbReference type="GO" id="GO:0017004">
    <property type="term" value="P:cytochrome complex assembly"/>
    <property type="evidence" value="ECO:0007669"/>
    <property type="project" value="UniProtKB-KW"/>
</dbReference>
<keyword evidence="11 12" id="KW-0472">Membrane</keyword>
<dbReference type="RefSeq" id="WP_072866522.1">
    <property type="nucleotide sequence ID" value="NZ_FQVC01000005.1"/>
</dbReference>
<keyword evidence="6 12" id="KW-1003">Cell membrane</keyword>
<organism evidence="13 14">
    <name type="scientific">Devosia limi DSM 17137</name>
    <dbReference type="NCBI Taxonomy" id="1121477"/>
    <lineage>
        <taxon>Bacteria</taxon>
        <taxon>Pseudomonadati</taxon>
        <taxon>Pseudomonadota</taxon>
        <taxon>Alphaproteobacteria</taxon>
        <taxon>Hyphomicrobiales</taxon>
        <taxon>Devosiaceae</taxon>
        <taxon>Devosia</taxon>
    </lineage>
</organism>
<feature type="transmembrane region" description="Helical" evidence="12">
    <location>
        <begin position="6"/>
        <end position="30"/>
    </location>
</feature>
<evidence type="ECO:0000313" key="13">
    <source>
        <dbReference type="EMBL" id="SHF15563.1"/>
    </source>
</evidence>
<evidence type="ECO:0000256" key="12">
    <source>
        <dbReference type="RuleBase" id="RU363101"/>
    </source>
</evidence>
<evidence type="ECO:0000256" key="3">
    <source>
        <dbReference type="ARBA" id="ARBA00008741"/>
    </source>
</evidence>
<evidence type="ECO:0000256" key="10">
    <source>
        <dbReference type="ARBA" id="ARBA00022989"/>
    </source>
</evidence>
<keyword evidence="9 12" id="KW-0201">Cytochrome c-type biogenesis</keyword>
<comment type="function">
    <text evidence="1 12">Required for the export of heme to the periplasm for the biogenesis of c-type cytochromes.</text>
</comment>